<gene>
    <name evidence="6" type="ORF">EYW49_00085</name>
</gene>
<dbReference type="InterPro" id="IPR058163">
    <property type="entry name" value="LysR-type_TF_proteobact-type"/>
</dbReference>
<dbReference type="PANTHER" id="PTHR30537:SF5">
    <property type="entry name" value="HTH-TYPE TRANSCRIPTIONAL ACTIVATOR TTDR-RELATED"/>
    <property type="match status" value="1"/>
</dbReference>
<dbReference type="InterPro" id="IPR036390">
    <property type="entry name" value="WH_DNA-bd_sf"/>
</dbReference>
<evidence type="ECO:0000313" key="7">
    <source>
        <dbReference type="Proteomes" id="UP000292781"/>
    </source>
</evidence>
<keyword evidence="4" id="KW-0804">Transcription</keyword>
<dbReference type="AlphaFoldDB" id="A0A4Q9VY35"/>
<dbReference type="FunFam" id="1.10.10.10:FF:000001">
    <property type="entry name" value="LysR family transcriptional regulator"/>
    <property type="match status" value="1"/>
</dbReference>
<evidence type="ECO:0000256" key="2">
    <source>
        <dbReference type="ARBA" id="ARBA00023015"/>
    </source>
</evidence>
<evidence type="ECO:0000256" key="1">
    <source>
        <dbReference type="ARBA" id="ARBA00009437"/>
    </source>
</evidence>
<feature type="domain" description="HTH lysR-type" evidence="5">
    <location>
        <begin position="12"/>
        <end position="61"/>
    </location>
</feature>
<dbReference type="Pfam" id="PF00126">
    <property type="entry name" value="HTH_1"/>
    <property type="match status" value="1"/>
</dbReference>
<dbReference type="InterPro" id="IPR005119">
    <property type="entry name" value="LysR_subst-bd"/>
</dbReference>
<keyword evidence="7" id="KW-1185">Reference proteome</keyword>
<dbReference type="InterPro" id="IPR036388">
    <property type="entry name" value="WH-like_DNA-bd_sf"/>
</dbReference>
<comment type="caution">
    <text evidence="6">The sequence shown here is derived from an EMBL/GenBank/DDBJ whole genome shotgun (WGS) entry which is preliminary data.</text>
</comment>
<dbReference type="EMBL" id="SJFN01000001">
    <property type="protein sequence ID" value="TBW41417.1"/>
    <property type="molecule type" value="Genomic_DNA"/>
</dbReference>
<comment type="similarity">
    <text evidence="1">Belongs to the LysR transcriptional regulatory family.</text>
</comment>
<evidence type="ECO:0000313" key="6">
    <source>
        <dbReference type="EMBL" id="TBW41417.1"/>
    </source>
</evidence>
<evidence type="ECO:0000256" key="3">
    <source>
        <dbReference type="ARBA" id="ARBA00023125"/>
    </source>
</evidence>
<dbReference type="InterPro" id="IPR000847">
    <property type="entry name" value="LysR_HTH_N"/>
</dbReference>
<dbReference type="SUPFAM" id="SSF46785">
    <property type="entry name" value="Winged helix' DNA-binding domain"/>
    <property type="match status" value="1"/>
</dbReference>
<name>A0A4Q9VY35_9HYPH</name>
<evidence type="ECO:0000259" key="5">
    <source>
        <dbReference type="PROSITE" id="PS50931"/>
    </source>
</evidence>
<reference evidence="6 7" key="1">
    <citation type="submission" date="2019-02" db="EMBL/GenBank/DDBJ databases">
        <title>Siculibacillus lacustris gen. nov., sp. nov., a new rosette-forming bacterium isolated from a freshwater crater lake (Lake St. Ana, Romania).</title>
        <authorList>
            <person name="Felfoldi T."/>
            <person name="Marton Z."/>
            <person name="Szabo A."/>
            <person name="Mentes A."/>
            <person name="Boka K."/>
            <person name="Marialigeti K."/>
            <person name="Mathe I."/>
            <person name="Koncz M."/>
            <person name="Schumann P."/>
            <person name="Toth E."/>
        </authorList>
    </citation>
    <scope>NUCLEOTIDE SEQUENCE [LARGE SCALE GENOMIC DNA]</scope>
    <source>
        <strain evidence="6 7">SA-279</strain>
    </source>
</reference>
<dbReference type="PRINTS" id="PR00039">
    <property type="entry name" value="HTHLYSR"/>
</dbReference>
<dbReference type="Pfam" id="PF03466">
    <property type="entry name" value="LysR_substrate"/>
    <property type="match status" value="1"/>
</dbReference>
<dbReference type="Proteomes" id="UP000292781">
    <property type="component" value="Unassembled WGS sequence"/>
</dbReference>
<keyword evidence="3" id="KW-0238">DNA-binding</keyword>
<dbReference type="CDD" id="cd08474">
    <property type="entry name" value="PBP2_CrgA_like_5"/>
    <property type="match status" value="1"/>
</dbReference>
<protein>
    <submittedName>
        <fullName evidence="6">LysR family transcriptional regulator</fullName>
    </submittedName>
</protein>
<dbReference type="SUPFAM" id="SSF53850">
    <property type="entry name" value="Periplasmic binding protein-like II"/>
    <property type="match status" value="1"/>
</dbReference>
<proteinExistence type="inferred from homology"/>
<dbReference type="GO" id="GO:0003677">
    <property type="term" value="F:DNA binding"/>
    <property type="evidence" value="ECO:0007669"/>
    <property type="project" value="UniProtKB-KW"/>
</dbReference>
<accession>A0A4Q9VY35</accession>
<dbReference type="PROSITE" id="PS50931">
    <property type="entry name" value="HTH_LYSR"/>
    <property type="match status" value="1"/>
</dbReference>
<evidence type="ECO:0000256" key="4">
    <source>
        <dbReference type="ARBA" id="ARBA00023163"/>
    </source>
</evidence>
<dbReference type="OrthoDB" id="9813056at2"/>
<dbReference type="Gene3D" id="1.10.10.10">
    <property type="entry name" value="Winged helix-like DNA-binding domain superfamily/Winged helix DNA-binding domain"/>
    <property type="match status" value="1"/>
</dbReference>
<keyword evidence="2" id="KW-0805">Transcription regulation</keyword>
<dbReference type="GO" id="GO:0003700">
    <property type="term" value="F:DNA-binding transcription factor activity"/>
    <property type="evidence" value="ECO:0007669"/>
    <property type="project" value="InterPro"/>
</dbReference>
<organism evidence="6 7">
    <name type="scientific">Siculibacillus lacustris</name>
    <dbReference type="NCBI Taxonomy" id="1549641"/>
    <lineage>
        <taxon>Bacteria</taxon>
        <taxon>Pseudomonadati</taxon>
        <taxon>Pseudomonadota</taxon>
        <taxon>Alphaproteobacteria</taxon>
        <taxon>Hyphomicrobiales</taxon>
        <taxon>Ancalomicrobiaceae</taxon>
        <taxon>Siculibacillus</taxon>
    </lineage>
</organism>
<dbReference type="PANTHER" id="PTHR30537">
    <property type="entry name" value="HTH-TYPE TRANSCRIPTIONAL REGULATOR"/>
    <property type="match status" value="1"/>
</dbReference>
<dbReference type="Gene3D" id="3.40.190.290">
    <property type="match status" value="1"/>
</dbReference>
<sequence length="302" mass="32257">MRIDPFDGLTEFLAVAEHRSFTAAAASLGVSPTAVGQAIRTLETRLGVALFARTTRRVGLTEAGAAFLARLGPAAGEIRAAVEGLAGFRDRPMGRLRLSVPRLAVSLVLAPLLARFRAACPDVTLEIAVEDGTLDITEKGYDAGIRIGESLARDMIAVALTADITWTVVGSPAYFAAHGRPAAPEDLARHVALRYRFPTSGAVYRWEFTRHGRDLSIDVPGAITLDDADLALRLAEAGQGLTYLPLGLVADAVAAGRLERVLTADLPTGPGLYLYFPARAQTQPKLRAFVDVARRFARESGR</sequence>